<evidence type="ECO:0000256" key="3">
    <source>
        <dbReference type="ARBA" id="ARBA00022989"/>
    </source>
</evidence>
<dbReference type="KEGG" id="cbae:COR50_07385"/>
<dbReference type="SUPFAM" id="SSF103473">
    <property type="entry name" value="MFS general substrate transporter"/>
    <property type="match status" value="1"/>
</dbReference>
<evidence type="ECO:0000256" key="5">
    <source>
        <dbReference type="SAM" id="Phobius"/>
    </source>
</evidence>
<feature type="transmembrane region" description="Helical" evidence="5">
    <location>
        <begin position="57"/>
        <end position="76"/>
    </location>
</feature>
<dbReference type="InterPro" id="IPR051788">
    <property type="entry name" value="MFS_Transporter"/>
</dbReference>
<feature type="transmembrane region" description="Helical" evidence="5">
    <location>
        <begin position="83"/>
        <end position="100"/>
    </location>
</feature>
<keyword evidence="3 5" id="KW-1133">Transmembrane helix</keyword>
<dbReference type="GO" id="GO:0016020">
    <property type="term" value="C:membrane"/>
    <property type="evidence" value="ECO:0007669"/>
    <property type="project" value="UniProtKB-SubCell"/>
</dbReference>
<dbReference type="CDD" id="cd17393">
    <property type="entry name" value="MFS_MosC_like"/>
    <property type="match status" value="1"/>
</dbReference>
<name>A0A291QT26_9BACT</name>
<feature type="transmembrane region" description="Helical" evidence="5">
    <location>
        <begin position="170"/>
        <end position="192"/>
    </location>
</feature>
<dbReference type="InterPro" id="IPR020846">
    <property type="entry name" value="MFS_dom"/>
</dbReference>
<proteinExistence type="predicted"/>
<feature type="transmembrane region" description="Helical" evidence="5">
    <location>
        <begin position="278"/>
        <end position="298"/>
    </location>
</feature>
<evidence type="ECO:0000259" key="6">
    <source>
        <dbReference type="PROSITE" id="PS50850"/>
    </source>
</evidence>
<dbReference type="Pfam" id="PF07690">
    <property type="entry name" value="MFS_1"/>
    <property type="match status" value="1"/>
</dbReference>
<dbReference type="Gene3D" id="1.20.1250.20">
    <property type="entry name" value="MFS general substrate transporter like domains"/>
    <property type="match status" value="2"/>
</dbReference>
<feature type="transmembrane region" description="Helical" evidence="5">
    <location>
        <begin position="304"/>
        <end position="324"/>
    </location>
</feature>
<accession>A0A291QT26</accession>
<dbReference type="GO" id="GO:0022857">
    <property type="term" value="F:transmembrane transporter activity"/>
    <property type="evidence" value="ECO:0007669"/>
    <property type="project" value="InterPro"/>
</dbReference>
<dbReference type="InterPro" id="IPR011701">
    <property type="entry name" value="MFS"/>
</dbReference>
<protein>
    <submittedName>
        <fullName evidence="7">MFS transporter</fullName>
    </submittedName>
</protein>
<organism evidence="7 8">
    <name type="scientific">Chitinophaga caeni</name>
    <dbReference type="NCBI Taxonomy" id="2029983"/>
    <lineage>
        <taxon>Bacteria</taxon>
        <taxon>Pseudomonadati</taxon>
        <taxon>Bacteroidota</taxon>
        <taxon>Chitinophagia</taxon>
        <taxon>Chitinophagales</taxon>
        <taxon>Chitinophagaceae</taxon>
        <taxon>Chitinophaga</taxon>
    </lineage>
</organism>
<comment type="subcellular location">
    <subcellularLocation>
        <location evidence="1">Membrane</location>
        <topology evidence="1">Multi-pass membrane protein</topology>
    </subcellularLocation>
</comment>
<reference evidence="7 8" key="1">
    <citation type="submission" date="2017-10" db="EMBL/GenBank/DDBJ databases">
        <title>Paenichitinophaga pekingensis gen. nov., sp. nov., isolated from activated sludge.</title>
        <authorList>
            <person name="Jin D."/>
            <person name="Kong X."/>
            <person name="Deng Y."/>
            <person name="Bai Z."/>
        </authorList>
    </citation>
    <scope>NUCLEOTIDE SEQUENCE [LARGE SCALE GENOMIC DNA]</scope>
    <source>
        <strain evidence="7 8">13</strain>
    </source>
</reference>
<keyword evidence="4 5" id="KW-0472">Membrane</keyword>
<dbReference type="PANTHER" id="PTHR23514">
    <property type="entry name" value="BYPASS OF STOP CODON PROTEIN 6"/>
    <property type="match status" value="1"/>
</dbReference>
<dbReference type="Proteomes" id="UP000220133">
    <property type="component" value="Chromosome"/>
</dbReference>
<dbReference type="AlphaFoldDB" id="A0A291QT26"/>
<sequence>MTMNAMNKQPEKYVSNKRNIAVGIVFFLLGLSFTTWTSRIADIQQKLNLTDGQLGSVLFAMPVGLWVSLAVSGWFVKKYSSKSIAVWGVILYHITLVAIGMCSTTIQLVISLFLSGLFYSAVNVSMNTQGTIAEQNVNKTLLPFFHGIWSVAGFIGAFIGTLLIKNGIPFITQFTIIASLGISTILLFKKYLFYRPELEKVGKTFAIPEKSLIILGVIAFFAMICESTMYVWSVVYFQKEVHNANNNIGIGYSVFMAMMTIGRFANNFLLGKYGIRNLIIINACLIFSGTLVAIIYPSLIGGSIGFGLVGLGISSMVPLVAGVASKTERMAPASGIASVLTIGFIGFLIGPPLIGFLSQQFNLKIAFVLLAVSSTFIGALSRFLKP</sequence>
<feature type="domain" description="Major facilitator superfamily (MFS) profile" evidence="6">
    <location>
        <begin position="18"/>
        <end position="386"/>
    </location>
</feature>
<evidence type="ECO:0000313" key="8">
    <source>
        <dbReference type="Proteomes" id="UP000220133"/>
    </source>
</evidence>
<keyword evidence="2 5" id="KW-0812">Transmembrane</keyword>
<dbReference type="EMBL" id="CP023777">
    <property type="protein sequence ID" value="ATL47023.1"/>
    <property type="molecule type" value="Genomic_DNA"/>
</dbReference>
<feature type="transmembrane region" description="Helical" evidence="5">
    <location>
        <begin position="249"/>
        <end position="266"/>
    </location>
</feature>
<evidence type="ECO:0000256" key="2">
    <source>
        <dbReference type="ARBA" id="ARBA00022692"/>
    </source>
</evidence>
<feature type="transmembrane region" description="Helical" evidence="5">
    <location>
        <begin position="106"/>
        <end position="124"/>
    </location>
</feature>
<feature type="transmembrane region" description="Helical" evidence="5">
    <location>
        <begin position="363"/>
        <end position="384"/>
    </location>
</feature>
<dbReference type="InterPro" id="IPR036259">
    <property type="entry name" value="MFS_trans_sf"/>
</dbReference>
<feature type="transmembrane region" description="Helical" evidence="5">
    <location>
        <begin position="336"/>
        <end position="357"/>
    </location>
</feature>
<feature type="transmembrane region" description="Helical" evidence="5">
    <location>
        <begin position="144"/>
        <end position="164"/>
    </location>
</feature>
<dbReference type="PROSITE" id="PS50850">
    <property type="entry name" value="MFS"/>
    <property type="match status" value="1"/>
</dbReference>
<gene>
    <name evidence="7" type="ORF">COR50_07385</name>
</gene>
<dbReference type="PANTHER" id="PTHR23514:SF13">
    <property type="entry name" value="INNER MEMBRANE PROTEIN YBJJ"/>
    <property type="match status" value="1"/>
</dbReference>
<feature type="transmembrane region" description="Helical" evidence="5">
    <location>
        <begin position="20"/>
        <end position="37"/>
    </location>
</feature>
<evidence type="ECO:0000256" key="4">
    <source>
        <dbReference type="ARBA" id="ARBA00023136"/>
    </source>
</evidence>
<evidence type="ECO:0000313" key="7">
    <source>
        <dbReference type="EMBL" id="ATL47023.1"/>
    </source>
</evidence>
<evidence type="ECO:0000256" key="1">
    <source>
        <dbReference type="ARBA" id="ARBA00004141"/>
    </source>
</evidence>
<feature type="transmembrane region" description="Helical" evidence="5">
    <location>
        <begin position="212"/>
        <end position="237"/>
    </location>
</feature>
<keyword evidence="8" id="KW-1185">Reference proteome</keyword>